<accession>T1DEC1</accession>
<feature type="transmembrane region" description="Helical" evidence="6">
    <location>
        <begin position="76"/>
        <end position="94"/>
    </location>
</feature>
<dbReference type="EMBL" id="AUZX01000733">
    <property type="protein sequence ID" value="EQD80360.1"/>
    <property type="molecule type" value="Genomic_DNA"/>
</dbReference>
<keyword evidence="5 6" id="KW-0472">Membrane</keyword>
<evidence type="ECO:0000256" key="2">
    <source>
        <dbReference type="ARBA" id="ARBA00022448"/>
    </source>
</evidence>
<dbReference type="InterPro" id="IPR001046">
    <property type="entry name" value="NRAMP_fam"/>
</dbReference>
<gene>
    <name evidence="7" type="ORF">B1A_00970</name>
</gene>
<evidence type="ECO:0000256" key="4">
    <source>
        <dbReference type="ARBA" id="ARBA00022989"/>
    </source>
</evidence>
<proteinExistence type="predicted"/>
<dbReference type="PANTHER" id="PTHR11706:SF33">
    <property type="entry name" value="NATURAL RESISTANCE-ASSOCIATED MACROPHAGE PROTEIN 2"/>
    <property type="match status" value="1"/>
</dbReference>
<evidence type="ECO:0000256" key="1">
    <source>
        <dbReference type="ARBA" id="ARBA00004141"/>
    </source>
</evidence>
<comment type="subcellular location">
    <subcellularLocation>
        <location evidence="1">Membrane</location>
        <topology evidence="1">Multi-pass membrane protein</topology>
    </subcellularLocation>
</comment>
<dbReference type="GO" id="GO:0015086">
    <property type="term" value="F:cadmium ion transmembrane transporter activity"/>
    <property type="evidence" value="ECO:0007669"/>
    <property type="project" value="TreeGrafter"/>
</dbReference>
<reference evidence="7" key="2">
    <citation type="journal article" date="2014" name="ISME J.">
        <title>Microbial stratification in low pH oxic and suboxic macroscopic growths along an acid mine drainage.</title>
        <authorList>
            <person name="Mendez-Garcia C."/>
            <person name="Mesa V."/>
            <person name="Sprenger R.R."/>
            <person name="Richter M."/>
            <person name="Diez M.S."/>
            <person name="Solano J."/>
            <person name="Bargiela R."/>
            <person name="Golyshina O.V."/>
            <person name="Manteca A."/>
            <person name="Ramos J.L."/>
            <person name="Gallego J.R."/>
            <person name="Llorente I."/>
            <person name="Martins Dos Santos V.A."/>
            <person name="Jensen O.N."/>
            <person name="Pelaez A.I."/>
            <person name="Sanchez J."/>
            <person name="Ferrer M."/>
        </authorList>
    </citation>
    <scope>NUCLEOTIDE SEQUENCE</scope>
</reference>
<comment type="caution">
    <text evidence="7">The sequence shown here is derived from an EMBL/GenBank/DDBJ whole genome shotgun (WGS) entry which is preliminary data.</text>
</comment>
<reference evidence="7" key="1">
    <citation type="submission" date="2013-08" db="EMBL/GenBank/DDBJ databases">
        <authorList>
            <person name="Mendez C."/>
            <person name="Richter M."/>
            <person name="Ferrer M."/>
            <person name="Sanchez J."/>
        </authorList>
    </citation>
    <scope>NUCLEOTIDE SEQUENCE</scope>
</reference>
<dbReference type="GO" id="GO:0005384">
    <property type="term" value="F:manganese ion transmembrane transporter activity"/>
    <property type="evidence" value="ECO:0007669"/>
    <property type="project" value="TreeGrafter"/>
</dbReference>
<evidence type="ECO:0000256" key="3">
    <source>
        <dbReference type="ARBA" id="ARBA00022692"/>
    </source>
</evidence>
<sequence length="142" mass="14983">MLLFVAGPGLVVMLADTDAGSVITAAQSGAQFGYSLLMLQMLLVPILYIVQELTVRLGLATQKGHGELIAQCFGKAWAWLSVGTLMVSCVGALLTEFAGIEGVGRLFGITPWVSISLTILFLVVVVATGSYRRVELIAILIG</sequence>
<dbReference type="AlphaFoldDB" id="T1DEC1"/>
<organism evidence="7">
    <name type="scientific">mine drainage metagenome</name>
    <dbReference type="NCBI Taxonomy" id="410659"/>
    <lineage>
        <taxon>unclassified sequences</taxon>
        <taxon>metagenomes</taxon>
        <taxon>ecological metagenomes</taxon>
    </lineage>
</organism>
<keyword evidence="3 6" id="KW-0812">Transmembrane</keyword>
<evidence type="ECO:0000256" key="5">
    <source>
        <dbReference type="ARBA" id="ARBA00023136"/>
    </source>
</evidence>
<feature type="transmembrane region" description="Helical" evidence="6">
    <location>
        <begin position="35"/>
        <end position="55"/>
    </location>
</feature>
<dbReference type="PANTHER" id="PTHR11706">
    <property type="entry name" value="SOLUTE CARRIER PROTEIN FAMILY 11 MEMBER"/>
    <property type="match status" value="1"/>
</dbReference>
<name>T1DEC1_9ZZZZ</name>
<dbReference type="GO" id="GO:0034755">
    <property type="term" value="P:iron ion transmembrane transport"/>
    <property type="evidence" value="ECO:0007669"/>
    <property type="project" value="TreeGrafter"/>
</dbReference>
<feature type="non-terminal residue" evidence="7">
    <location>
        <position position="142"/>
    </location>
</feature>
<evidence type="ECO:0000313" key="7">
    <source>
        <dbReference type="EMBL" id="EQD80360.1"/>
    </source>
</evidence>
<dbReference type="Pfam" id="PF01566">
    <property type="entry name" value="Nramp"/>
    <property type="match status" value="1"/>
</dbReference>
<dbReference type="GO" id="GO:0005886">
    <property type="term" value="C:plasma membrane"/>
    <property type="evidence" value="ECO:0007669"/>
    <property type="project" value="TreeGrafter"/>
</dbReference>
<protein>
    <submittedName>
        <fullName evidence="7">Natural resistance-associated macrophage protein</fullName>
    </submittedName>
</protein>
<keyword evidence="2" id="KW-0813">Transport</keyword>
<keyword evidence="4 6" id="KW-1133">Transmembrane helix</keyword>
<evidence type="ECO:0000256" key="6">
    <source>
        <dbReference type="SAM" id="Phobius"/>
    </source>
</evidence>
<feature type="transmembrane region" description="Helical" evidence="6">
    <location>
        <begin position="106"/>
        <end position="127"/>
    </location>
</feature>